<dbReference type="EC" id="2.7.2.1" evidence="6"/>
<comment type="cofactor">
    <cofactor evidence="6">
        <name>Mg(2+)</name>
        <dbReference type="ChEBI" id="CHEBI:18420"/>
    </cofactor>
    <cofactor evidence="6">
        <name>Mn(2+)</name>
        <dbReference type="ChEBI" id="CHEBI:29035"/>
    </cofactor>
    <text evidence="6">Mg(2+). Can also accept Mn(2+).</text>
</comment>
<dbReference type="PROSITE" id="PS01075">
    <property type="entry name" value="ACETATE_KINASE_1"/>
    <property type="match status" value="1"/>
</dbReference>
<evidence type="ECO:0000256" key="3">
    <source>
        <dbReference type="ARBA" id="ARBA00022741"/>
    </source>
</evidence>
<dbReference type="CDD" id="cd24010">
    <property type="entry name" value="ASKHA_NBD_AcK_PK"/>
    <property type="match status" value="1"/>
</dbReference>
<dbReference type="SUPFAM" id="SSF53067">
    <property type="entry name" value="Actin-like ATPase domain"/>
    <property type="match status" value="2"/>
</dbReference>
<keyword evidence="5 6" id="KW-0067">ATP-binding</keyword>
<evidence type="ECO:0000313" key="8">
    <source>
        <dbReference type="EMBL" id="KAA6184404.1"/>
    </source>
</evidence>
<dbReference type="PANTHER" id="PTHR21060:SF15">
    <property type="entry name" value="ACETATE KINASE-RELATED"/>
    <property type="match status" value="1"/>
</dbReference>
<dbReference type="GO" id="GO:0008776">
    <property type="term" value="F:acetate kinase activity"/>
    <property type="evidence" value="ECO:0007669"/>
    <property type="project" value="UniProtKB-UniRule"/>
</dbReference>
<dbReference type="UniPathway" id="UPA00340">
    <property type="reaction ID" value="UER00458"/>
</dbReference>
<dbReference type="GO" id="GO:0006083">
    <property type="term" value="P:acetate metabolic process"/>
    <property type="evidence" value="ECO:0007669"/>
    <property type="project" value="TreeGrafter"/>
</dbReference>
<dbReference type="Pfam" id="PF00871">
    <property type="entry name" value="Acetate_kinase"/>
    <property type="match status" value="2"/>
</dbReference>
<proteinExistence type="inferred from homology"/>
<dbReference type="GO" id="GO:0005524">
    <property type="term" value="F:ATP binding"/>
    <property type="evidence" value="ECO:0007669"/>
    <property type="project" value="UniProtKB-KW"/>
</dbReference>
<dbReference type="InterPro" id="IPR000890">
    <property type="entry name" value="Aliphatic_acid_kin_short-chain"/>
</dbReference>
<dbReference type="Gene3D" id="3.30.420.40">
    <property type="match status" value="2"/>
</dbReference>
<dbReference type="InterPro" id="IPR004372">
    <property type="entry name" value="Ac/propionate_kinase"/>
</dbReference>
<dbReference type="HAMAP" id="MF_00020">
    <property type="entry name" value="Acetate_kinase"/>
    <property type="match status" value="1"/>
</dbReference>
<comment type="subunit">
    <text evidence="6">Homodimer.</text>
</comment>
<feature type="site" description="Transition state stabilizer" evidence="6">
    <location>
        <position position="208"/>
    </location>
</feature>
<feature type="binding site" evidence="6">
    <location>
        <begin position="310"/>
        <end position="312"/>
    </location>
    <ligand>
        <name>ATP</name>
        <dbReference type="ChEBI" id="CHEBI:30616"/>
    </ligand>
</feature>
<dbReference type="GO" id="GO:0000287">
    <property type="term" value="F:magnesium ion binding"/>
    <property type="evidence" value="ECO:0007669"/>
    <property type="project" value="UniProtKB-UniRule"/>
</dbReference>
<evidence type="ECO:0000256" key="1">
    <source>
        <dbReference type="ARBA" id="ARBA00008748"/>
    </source>
</evidence>
<dbReference type="AlphaFoldDB" id="A0A5M8FIU5"/>
<keyword evidence="6" id="KW-0963">Cytoplasm</keyword>
<dbReference type="EMBL" id="VWXX01000020">
    <property type="protein sequence ID" value="KAA6184404.1"/>
    <property type="molecule type" value="Genomic_DNA"/>
</dbReference>
<keyword evidence="4 6" id="KW-0418">Kinase</keyword>
<keyword evidence="6" id="KW-0479">Metal-binding</keyword>
<feature type="binding site" evidence="6">
    <location>
        <position position="416"/>
    </location>
    <ligand>
        <name>Mg(2+)</name>
        <dbReference type="ChEBI" id="CHEBI:18420"/>
    </ligand>
</feature>
<organism evidence="8 9">
    <name type="scientific">Thiohalocapsa marina</name>
    <dbReference type="NCBI Taxonomy" id="424902"/>
    <lineage>
        <taxon>Bacteria</taxon>
        <taxon>Pseudomonadati</taxon>
        <taxon>Pseudomonadota</taxon>
        <taxon>Gammaproteobacteria</taxon>
        <taxon>Chromatiales</taxon>
        <taxon>Chromatiaceae</taxon>
        <taxon>Thiohalocapsa</taxon>
    </lineage>
</organism>
<dbReference type="Proteomes" id="UP000322981">
    <property type="component" value="Unassembled WGS sequence"/>
</dbReference>
<feature type="binding site" evidence="6">
    <location>
        <position position="8"/>
    </location>
    <ligand>
        <name>Mg(2+)</name>
        <dbReference type="ChEBI" id="CHEBI:18420"/>
    </ligand>
</feature>
<keyword evidence="9" id="KW-1185">Reference proteome</keyword>
<dbReference type="RefSeq" id="WP_150093762.1">
    <property type="nucleotide sequence ID" value="NZ_JBFUOH010000116.1"/>
</dbReference>
<evidence type="ECO:0000256" key="7">
    <source>
        <dbReference type="RuleBase" id="RU003835"/>
    </source>
</evidence>
<feature type="binding site" evidence="6">
    <location>
        <begin position="358"/>
        <end position="362"/>
    </location>
    <ligand>
        <name>ATP</name>
        <dbReference type="ChEBI" id="CHEBI:30616"/>
    </ligand>
</feature>
<accession>A0A5M8FIU5</accession>
<feature type="binding site" evidence="6">
    <location>
        <position position="119"/>
    </location>
    <ligand>
        <name>substrate</name>
    </ligand>
</feature>
<comment type="similarity">
    <text evidence="1 6 7">Belongs to the acetokinase family.</text>
</comment>
<dbReference type="PIRSF" id="PIRSF000722">
    <property type="entry name" value="Acetate_prop_kin"/>
    <property type="match status" value="1"/>
</dbReference>
<feature type="binding site" evidence="6">
    <location>
        <begin position="236"/>
        <end position="240"/>
    </location>
    <ligand>
        <name>ATP</name>
        <dbReference type="ChEBI" id="CHEBI:30616"/>
    </ligand>
</feature>
<feature type="active site" description="Proton donor/acceptor" evidence="6">
    <location>
        <position position="176"/>
    </location>
</feature>
<dbReference type="InterPro" id="IPR023865">
    <property type="entry name" value="Aliphatic_acid_kinase_CS"/>
</dbReference>
<name>A0A5M8FIU5_9GAMM</name>
<protein>
    <recommendedName>
        <fullName evidence="6">Acetate kinase</fullName>
        <ecNumber evidence="6">2.7.2.1</ecNumber>
    </recommendedName>
    <alternativeName>
        <fullName evidence="6">Acetokinase</fullName>
    </alternativeName>
</protein>
<evidence type="ECO:0000256" key="5">
    <source>
        <dbReference type="ARBA" id="ARBA00022840"/>
    </source>
</evidence>
<dbReference type="OrthoDB" id="9802453at2"/>
<comment type="pathway">
    <text evidence="6">Metabolic intermediate biosynthesis; acetyl-CoA biosynthesis; acetyl-CoA from acetate: step 1/2.</text>
</comment>
<keyword evidence="6" id="KW-0460">Magnesium</keyword>
<keyword evidence="2 6" id="KW-0808">Transferase</keyword>
<dbReference type="NCBIfam" id="TIGR00016">
    <property type="entry name" value="ackA"/>
    <property type="match status" value="1"/>
</dbReference>
<dbReference type="PROSITE" id="PS01076">
    <property type="entry name" value="ACETATE_KINASE_2"/>
    <property type="match status" value="1"/>
</dbReference>
<comment type="function">
    <text evidence="6">Catalyzes the formation of acetyl phosphate from acetate and ATP. Can also catalyze the reverse reaction.</text>
</comment>
<sequence length="439" mass="47833">MSKILVINSGSSSIKYKLYDRDDWRVLASGSVMRIGEPASEIHSEWLDGRGEHYSSRSTTPIATHADGMDRILLALAGQLINTPPPHEMTEEEIDHLLQALKDGEALAEAAELAAVGHRVVHGGEAFHLPTLVDDDVIEAIRHMSPLAPLHNPANLDGILVARELFPGIPHVAVFDTAFHQTMPRTAYRYAIPDYLYREHWVRRYGFHGTSHHYVAKRAAHMLGKPLEQCNLITLHLGNGASATAIRDGASVDTSMGMTPLEGLVMGTRCGDLDPAIHFYLSKHLGLDNDTLDDLLNRQSGLLGLCGVNDMREIQRKAQQGDEAAELAIGVTCHRLKKYIGAYYAELGRVDAIVFTGGIGENDAETRARSCAGLERLGIELDPQANTRPHDQLTDLERDIATAASPVRLLVIPTDEELEIARQAFEAVAGADGSSSVSS</sequence>
<evidence type="ECO:0000313" key="9">
    <source>
        <dbReference type="Proteomes" id="UP000322981"/>
    </source>
</evidence>
<gene>
    <name evidence="6" type="primary">ackA</name>
    <name evidence="8" type="ORF">F2Q65_12570</name>
</gene>
<comment type="catalytic activity">
    <reaction evidence="6">
        <text>acetate + ATP = acetyl phosphate + ADP</text>
        <dbReference type="Rhea" id="RHEA:11352"/>
        <dbReference type="ChEBI" id="CHEBI:22191"/>
        <dbReference type="ChEBI" id="CHEBI:30089"/>
        <dbReference type="ChEBI" id="CHEBI:30616"/>
        <dbReference type="ChEBI" id="CHEBI:456216"/>
        <dbReference type="EC" id="2.7.2.1"/>
    </reaction>
</comment>
<dbReference type="GO" id="GO:0006085">
    <property type="term" value="P:acetyl-CoA biosynthetic process"/>
    <property type="evidence" value="ECO:0007669"/>
    <property type="project" value="UniProtKB-UniRule"/>
</dbReference>
<comment type="caution">
    <text evidence="8">The sequence shown here is derived from an EMBL/GenBank/DDBJ whole genome shotgun (WGS) entry which is preliminary data.</text>
</comment>
<dbReference type="PANTHER" id="PTHR21060">
    <property type="entry name" value="ACETATE KINASE"/>
    <property type="match status" value="1"/>
</dbReference>
<feature type="binding site" evidence="6">
    <location>
        <position position="15"/>
    </location>
    <ligand>
        <name>ATP</name>
        <dbReference type="ChEBI" id="CHEBI:30616"/>
    </ligand>
</feature>
<dbReference type="PRINTS" id="PR00471">
    <property type="entry name" value="ACETATEKNASE"/>
</dbReference>
<keyword evidence="3 6" id="KW-0547">Nucleotide-binding</keyword>
<dbReference type="GO" id="GO:0005737">
    <property type="term" value="C:cytoplasm"/>
    <property type="evidence" value="ECO:0007669"/>
    <property type="project" value="UniProtKB-SubCell"/>
</dbReference>
<dbReference type="InterPro" id="IPR043129">
    <property type="entry name" value="ATPase_NBD"/>
</dbReference>
<feature type="site" description="Transition state stabilizer" evidence="6">
    <location>
        <position position="269"/>
    </location>
</feature>
<evidence type="ECO:0000256" key="6">
    <source>
        <dbReference type="HAMAP-Rule" id="MF_00020"/>
    </source>
</evidence>
<evidence type="ECO:0000256" key="2">
    <source>
        <dbReference type="ARBA" id="ARBA00022679"/>
    </source>
</evidence>
<reference evidence="8 9" key="1">
    <citation type="submission" date="2019-09" db="EMBL/GenBank/DDBJ databases">
        <title>Whole-genome sequence of the purple sulfur bacterium Thiohalocapsa marina DSM 19078.</title>
        <authorList>
            <person name="Kyndt J.A."/>
            <person name="Meyer T.E."/>
        </authorList>
    </citation>
    <scope>NUCLEOTIDE SEQUENCE [LARGE SCALE GENOMIC DNA]</scope>
    <source>
        <strain evidence="8 9">DSM 19078</strain>
    </source>
</reference>
<comment type="subcellular location">
    <subcellularLocation>
        <location evidence="6">Cytoplasm</location>
    </subcellularLocation>
</comment>
<evidence type="ECO:0000256" key="4">
    <source>
        <dbReference type="ARBA" id="ARBA00022777"/>
    </source>
</evidence>